<dbReference type="PANTHER" id="PTHR35525:SF3">
    <property type="entry name" value="BLL6575 PROTEIN"/>
    <property type="match status" value="1"/>
</dbReference>
<organism evidence="2 3">
    <name type="scientific">Cryptosporangium phraense</name>
    <dbReference type="NCBI Taxonomy" id="2593070"/>
    <lineage>
        <taxon>Bacteria</taxon>
        <taxon>Bacillati</taxon>
        <taxon>Actinomycetota</taxon>
        <taxon>Actinomycetes</taxon>
        <taxon>Cryptosporangiales</taxon>
        <taxon>Cryptosporangiaceae</taxon>
        <taxon>Cryptosporangium</taxon>
    </lineage>
</organism>
<evidence type="ECO:0000313" key="3">
    <source>
        <dbReference type="Proteomes" id="UP000317982"/>
    </source>
</evidence>
<dbReference type="OrthoDB" id="123307at2"/>
<comment type="caution">
    <text evidence="2">The sequence shown here is derived from an EMBL/GenBank/DDBJ whole genome shotgun (WGS) entry which is preliminary data.</text>
</comment>
<protein>
    <submittedName>
        <fullName evidence="2">CGNR zinc finger domain-containing protein</fullName>
    </submittedName>
</protein>
<dbReference type="InParanoid" id="A0A545AQB1"/>
<dbReference type="EMBL" id="VIRS01000013">
    <property type="protein sequence ID" value="TQS43470.1"/>
    <property type="molecule type" value="Genomic_DNA"/>
</dbReference>
<proteinExistence type="predicted"/>
<keyword evidence="3" id="KW-1185">Reference proteome</keyword>
<dbReference type="InterPro" id="IPR021005">
    <property type="entry name" value="Znf_CGNR"/>
</dbReference>
<dbReference type="InterPro" id="IPR023286">
    <property type="entry name" value="ABATE_dom_sf"/>
</dbReference>
<evidence type="ECO:0000259" key="1">
    <source>
        <dbReference type="Pfam" id="PF11706"/>
    </source>
</evidence>
<dbReference type="Gene3D" id="1.10.3300.10">
    <property type="entry name" value="Jann2411-like domain"/>
    <property type="match status" value="1"/>
</dbReference>
<dbReference type="SUPFAM" id="SSF160904">
    <property type="entry name" value="Jann2411-like"/>
    <property type="match status" value="1"/>
</dbReference>
<accession>A0A545AQB1</accession>
<name>A0A545AQB1_9ACTN</name>
<sequence>MSSDGRRAVSPAPGGLSLVQALVNTSPIAAAGLPDRLDDEMSAQQWLDESLRAWSEQTGQEPPALVVGPRDLAPLRSLRDDVRGWITGGGAGHALAAEISISAGRPTYRPSKNGAAGLASLVTLEALLAAHTGTLARLKTCQNPDCAAAFYDRSRNSTRVWHDMKTCGNQLNLRASRARRRTPTT</sequence>
<reference evidence="2 3" key="1">
    <citation type="submission" date="2019-07" db="EMBL/GenBank/DDBJ databases">
        <title>Cryptosporangium phraense sp. nov., isolated from plant litter.</title>
        <authorList>
            <person name="Suriyachadkun C."/>
        </authorList>
    </citation>
    <scope>NUCLEOTIDE SEQUENCE [LARGE SCALE GENOMIC DNA]</scope>
    <source>
        <strain evidence="2 3">A-T 5661</strain>
    </source>
</reference>
<dbReference type="Proteomes" id="UP000317982">
    <property type="component" value="Unassembled WGS sequence"/>
</dbReference>
<dbReference type="AlphaFoldDB" id="A0A545AQB1"/>
<dbReference type="Pfam" id="PF11706">
    <property type="entry name" value="zf-CGNR"/>
    <property type="match status" value="1"/>
</dbReference>
<feature type="domain" description="Zinc finger CGNR" evidence="1">
    <location>
        <begin position="137"/>
        <end position="180"/>
    </location>
</feature>
<gene>
    <name evidence="2" type="ORF">FL583_19790</name>
</gene>
<dbReference type="InterPro" id="IPR010852">
    <property type="entry name" value="ABATE"/>
</dbReference>
<dbReference type="RefSeq" id="WP_142706168.1">
    <property type="nucleotide sequence ID" value="NZ_VIRS01000013.1"/>
</dbReference>
<dbReference type="PANTHER" id="PTHR35525">
    <property type="entry name" value="BLL6575 PROTEIN"/>
    <property type="match status" value="1"/>
</dbReference>
<evidence type="ECO:0000313" key="2">
    <source>
        <dbReference type="EMBL" id="TQS43470.1"/>
    </source>
</evidence>